<gene>
    <name evidence="2" type="ORF">KL86DYS2_10092</name>
</gene>
<dbReference type="AlphaFoldDB" id="A0A212IUS8"/>
<evidence type="ECO:0000313" key="2">
    <source>
        <dbReference type="EMBL" id="SBV90934.1"/>
    </source>
</evidence>
<dbReference type="RefSeq" id="WP_196071758.1">
    <property type="nucleotide sequence ID" value="NZ_LT599021.1"/>
</dbReference>
<dbReference type="SUPFAM" id="SSF52980">
    <property type="entry name" value="Restriction endonuclease-like"/>
    <property type="match status" value="1"/>
</dbReference>
<protein>
    <recommendedName>
        <fullName evidence="1">Restriction endonuclease type IV Mrr domain-containing protein</fullName>
    </recommendedName>
</protein>
<feature type="domain" description="Restriction endonuclease type IV Mrr" evidence="1">
    <location>
        <begin position="190"/>
        <end position="283"/>
    </location>
</feature>
<dbReference type="EMBL" id="FLUL01000001">
    <property type="protein sequence ID" value="SBV90934.1"/>
    <property type="molecule type" value="Genomic_DNA"/>
</dbReference>
<reference evidence="2" key="1">
    <citation type="submission" date="2016-04" db="EMBL/GenBank/DDBJ databases">
        <authorList>
            <person name="Evans L.H."/>
            <person name="Alamgir A."/>
            <person name="Owens N."/>
            <person name="Weber N.D."/>
            <person name="Virtaneva K."/>
            <person name="Barbian K."/>
            <person name="Babar A."/>
            <person name="Rosenke K."/>
        </authorList>
    </citation>
    <scope>NUCLEOTIDE SEQUENCE</scope>
    <source>
        <strain evidence="2">86-2</strain>
    </source>
</reference>
<dbReference type="GO" id="GO:0003677">
    <property type="term" value="F:DNA binding"/>
    <property type="evidence" value="ECO:0007669"/>
    <property type="project" value="InterPro"/>
</dbReference>
<sequence>MSKIDEYFDFEEERATIGTNELKNVRIEDIPLGNFIEIADIGEDDVYHMKFDGEFGWSGESFCAFVRHDWYRKYWDFPLGLAFHMDLMRRLAEFRGSQNEDITNIQFEDDGDWCHLNYEIIIPNDAKSLEDAFKYAVEIVDWIDNTVQITQEKVSGLINEVIEKYNENSLLKFPELIYKVRTVKDIEDKGKYLEELIARFFSEIQGFQVIERKRTKTEEIDIVIINNSEQSFWKSESNLILVECKNWNKPAGKNEYVSFREKLENRRGRAKLGFFVSVKGFAKTFMLEDLRNSKADLLIVPIDLNQIVEIIENQKNYTGELQKLYVEATTK</sequence>
<dbReference type="GO" id="GO:0009307">
    <property type="term" value="P:DNA restriction-modification system"/>
    <property type="evidence" value="ECO:0007669"/>
    <property type="project" value="InterPro"/>
</dbReference>
<name>A0A212IUS8_9BACT</name>
<organism evidence="2">
    <name type="scientific">uncultured Dysgonomonas sp</name>
    <dbReference type="NCBI Taxonomy" id="206096"/>
    <lineage>
        <taxon>Bacteria</taxon>
        <taxon>Pseudomonadati</taxon>
        <taxon>Bacteroidota</taxon>
        <taxon>Bacteroidia</taxon>
        <taxon>Bacteroidales</taxon>
        <taxon>Dysgonomonadaceae</taxon>
        <taxon>Dysgonomonas</taxon>
        <taxon>environmental samples</taxon>
    </lineage>
</organism>
<accession>A0A212IUS8</accession>
<dbReference type="InterPro" id="IPR007560">
    <property type="entry name" value="Restrct_endonuc_IV_Mrr"/>
</dbReference>
<dbReference type="GO" id="GO:0004519">
    <property type="term" value="F:endonuclease activity"/>
    <property type="evidence" value="ECO:0007669"/>
    <property type="project" value="InterPro"/>
</dbReference>
<evidence type="ECO:0000259" key="1">
    <source>
        <dbReference type="Pfam" id="PF04471"/>
    </source>
</evidence>
<dbReference type="Pfam" id="PF04471">
    <property type="entry name" value="Mrr_cat"/>
    <property type="match status" value="1"/>
</dbReference>
<dbReference type="InterPro" id="IPR011335">
    <property type="entry name" value="Restrct_endonuc-II-like"/>
</dbReference>
<proteinExistence type="predicted"/>